<keyword evidence="6 8" id="KW-0446">Lipid-binding</keyword>
<dbReference type="Pfam" id="PF00308">
    <property type="entry name" value="Bac_DnaA"/>
    <property type="match status" value="1"/>
</dbReference>
<dbReference type="GO" id="GO:0006270">
    <property type="term" value="P:DNA replication initiation"/>
    <property type="evidence" value="ECO:0007669"/>
    <property type="project" value="UniProtKB-UniRule"/>
</dbReference>
<dbReference type="PRINTS" id="PR00051">
    <property type="entry name" value="DNAA"/>
</dbReference>
<dbReference type="GO" id="GO:0005737">
    <property type="term" value="C:cytoplasm"/>
    <property type="evidence" value="ECO:0007669"/>
    <property type="project" value="UniProtKB-SubCell"/>
</dbReference>
<dbReference type="Gene3D" id="1.10.1750.10">
    <property type="match status" value="1"/>
</dbReference>
<keyword evidence="7 8" id="KW-0238">DNA-binding</keyword>
<evidence type="ECO:0000256" key="2">
    <source>
        <dbReference type="ARBA" id="ARBA00022490"/>
    </source>
</evidence>
<feature type="domain" description="AAA+ ATPase" evidence="12">
    <location>
        <begin position="155"/>
        <end position="291"/>
    </location>
</feature>
<dbReference type="InterPro" id="IPR010921">
    <property type="entry name" value="Trp_repressor/repl_initiator"/>
</dbReference>
<evidence type="ECO:0000313" key="14">
    <source>
        <dbReference type="EMBL" id="PIS08097.1"/>
    </source>
</evidence>
<dbReference type="Gene3D" id="3.40.50.300">
    <property type="entry name" value="P-loop containing nucleotide triphosphate hydrolases"/>
    <property type="match status" value="1"/>
</dbReference>
<dbReference type="InterPro" id="IPR001957">
    <property type="entry name" value="Chromosome_initiator_DnaA"/>
</dbReference>
<dbReference type="CDD" id="cd00009">
    <property type="entry name" value="AAA"/>
    <property type="match status" value="1"/>
</dbReference>
<evidence type="ECO:0000313" key="15">
    <source>
        <dbReference type="Proteomes" id="UP000231382"/>
    </source>
</evidence>
<comment type="subunit">
    <text evidence="8">Oligomerizes as a right-handed, spiral filament on DNA at oriC.</text>
</comment>
<dbReference type="Proteomes" id="UP000231382">
    <property type="component" value="Unassembled WGS sequence"/>
</dbReference>
<feature type="binding site" evidence="8">
    <location>
        <position position="166"/>
    </location>
    <ligand>
        <name>ATP</name>
        <dbReference type="ChEBI" id="CHEBI:30616"/>
    </ligand>
</feature>
<evidence type="ECO:0000259" key="12">
    <source>
        <dbReference type="SMART" id="SM00382"/>
    </source>
</evidence>
<evidence type="ECO:0000256" key="11">
    <source>
        <dbReference type="RuleBase" id="RU004227"/>
    </source>
</evidence>
<keyword evidence="5 8" id="KW-0067">ATP-binding</keyword>
<evidence type="ECO:0000256" key="9">
    <source>
        <dbReference type="NCBIfam" id="TIGR00362"/>
    </source>
</evidence>
<dbReference type="InterPro" id="IPR038454">
    <property type="entry name" value="DnaA_N_sf"/>
</dbReference>
<accession>A0A2H0W9R1</accession>
<evidence type="ECO:0000256" key="10">
    <source>
        <dbReference type="RuleBase" id="RU000577"/>
    </source>
</evidence>
<proteinExistence type="inferred from homology"/>
<dbReference type="InterPro" id="IPR013317">
    <property type="entry name" value="DnaA_dom"/>
</dbReference>
<dbReference type="Gene3D" id="3.30.300.180">
    <property type="match status" value="1"/>
</dbReference>
<dbReference type="Pfam" id="PF11638">
    <property type="entry name" value="DnaA_N"/>
    <property type="match status" value="1"/>
</dbReference>
<feature type="binding site" evidence="8">
    <location>
        <position position="169"/>
    </location>
    <ligand>
        <name>ATP</name>
        <dbReference type="ChEBI" id="CHEBI:30616"/>
    </ligand>
</feature>
<dbReference type="Pfam" id="PF08299">
    <property type="entry name" value="Bac_DnaA_C"/>
    <property type="match status" value="1"/>
</dbReference>
<dbReference type="GO" id="GO:0006275">
    <property type="term" value="P:regulation of DNA replication"/>
    <property type="evidence" value="ECO:0007669"/>
    <property type="project" value="UniProtKB-UniRule"/>
</dbReference>
<dbReference type="InterPro" id="IPR003593">
    <property type="entry name" value="AAA+_ATPase"/>
</dbReference>
<comment type="similarity">
    <text evidence="1 8 11">Belongs to the DnaA family.</text>
</comment>
<evidence type="ECO:0000256" key="6">
    <source>
        <dbReference type="ARBA" id="ARBA00023121"/>
    </source>
</evidence>
<name>A0A2H0W9R1_9BACT</name>
<dbReference type="PANTHER" id="PTHR30050:SF2">
    <property type="entry name" value="CHROMOSOMAL REPLICATION INITIATOR PROTEIN DNAA"/>
    <property type="match status" value="1"/>
</dbReference>
<feature type="region of interest" description="Domain I, interacts with DnaA modulators" evidence="8">
    <location>
        <begin position="1"/>
        <end position="103"/>
    </location>
</feature>
<keyword evidence="4 8" id="KW-0547">Nucleotide-binding</keyword>
<comment type="caution">
    <text evidence="14">The sequence shown here is derived from an EMBL/GenBank/DDBJ whole genome shotgun (WGS) entry which is preliminary data.</text>
</comment>
<dbReference type="InterPro" id="IPR027417">
    <property type="entry name" value="P-loop_NTPase"/>
</dbReference>
<dbReference type="FunFam" id="3.40.50.300:FF:000668">
    <property type="entry name" value="Chromosomal replication initiator protein DnaA"/>
    <property type="match status" value="1"/>
</dbReference>
<comment type="caution">
    <text evidence="8">Lacks conserved residue(s) required for the propagation of feature annotation.</text>
</comment>
<evidence type="ECO:0000259" key="13">
    <source>
        <dbReference type="SMART" id="SM00760"/>
    </source>
</evidence>
<sequence length="463" mass="52680">MDLNELWRSVLGELQVTLSKANFETWFKNTFIFEQKKNVFTIGVPTFFVEDWLKKKYIKELERAIEKQTEEKSPVIKFKIASPQPDQVITFAQDKLIHKPVEKPAHSSPQKSTPQTLPQNTTLSDNYVFENFIVGPSNQLAHAAAIAVAASPGLQYNPLYIYGESGLGKTHLIQAVGHELLKKHPNKKVLYVSTETFINDFIQAVGQGFGKAKDFKTRYRNVDLLLIDDIQFLSSKEGTQDEFFHTFNHLYQNKKQVILTSDRTPKDIKGLEVRLKTRFEGGMVCDISQPDLETREAILRHKAIQLKKEVADDVISYIASSISSSVRELEGALNKVLAACSLTKCDITLDKTKEILSNMVIEKQQTLTPDVIIREVHKFYNIPIEDLLGPKRTKEFVSARHIVIYLLRHLCNLSYPEIGRKMGGKDHSTIMHGCKKIETNISSDLRVKEDLTILKDRIYSSVS</sequence>
<evidence type="ECO:0000256" key="5">
    <source>
        <dbReference type="ARBA" id="ARBA00022840"/>
    </source>
</evidence>
<dbReference type="PANTHER" id="PTHR30050">
    <property type="entry name" value="CHROMOSOMAL REPLICATION INITIATOR PROTEIN DNAA"/>
    <property type="match status" value="1"/>
</dbReference>
<gene>
    <name evidence="8 14" type="primary">dnaA</name>
    <name evidence="14" type="ORF">COT78_00145</name>
</gene>
<reference evidence="15" key="1">
    <citation type="submission" date="2017-09" db="EMBL/GenBank/DDBJ databases">
        <title>Depth-based differentiation of microbial function through sediment-hosted aquifers and enrichment of novel symbionts in the deep terrestrial subsurface.</title>
        <authorList>
            <person name="Probst A.J."/>
            <person name="Ladd B."/>
            <person name="Jarett J.K."/>
            <person name="Geller-Mcgrath D.E."/>
            <person name="Sieber C.M.K."/>
            <person name="Emerson J.B."/>
            <person name="Anantharaman K."/>
            <person name="Thomas B.C."/>
            <person name="Malmstrom R."/>
            <person name="Stieglmeier M."/>
            <person name="Klingl A."/>
            <person name="Woyke T."/>
            <person name="Ryan C.M."/>
            <person name="Banfield J.F."/>
        </authorList>
    </citation>
    <scope>NUCLEOTIDE SEQUENCE [LARGE SCALE GENOMIC DNA]</scope>
</reference>
<evidence type="ECO:0000256" key="7">
    <source>
        <dbReference type="ARBA" id="ARBA00023125"/>
    </source>
</evidence>
<feature type="domain" description="Chromosomal replication initiator DnaA C-terminal" evidence="13">
    <location>
        <begin position="368"/>
        <end position="437"/>
    </location>
</feature>
<dbReference type="AlphaFoldDB" id="A0A2H0W9R1"/>
<dbReference type="GO" id="GO:0005886">
    <property type="term" value="C:plasma membrane"/>
    <property type="evidence" value="ECO:0007669"/>
    <property type="project" value="TreeGrafter"/>
</dbReference>
<dbReference type="PROSITE" id="PS01008">
    <property type="entry name" value="DNAA"/>
    <property type="match status" value="1"/>
</dbReference>
<dbReference type="Gene3D" id="1.10.8.60">
    <property type="match status" value="1"/>
</dbReference>
<protein>
    <recommendedName>
        <fullName evidence="8 9">Chromosomal replication initiator protein DnaA</fullName>
    </recommendedName>
</protein>
<feature type="region of interest" description="Domain IV, binds dsDNA" evidence="8">
    <location>
        <begin position="341"/>
        <end position="463"/>
    </location>
</feature>
<dbReference type="GO" id="GO:0005524">
    <property type="term" value="F:ATP binding"/>
    <property type="evidence" value="ECO:0007669"/>
    <property type="project" value="UniProtKB-UniRule"/>
</dbReference>
<feature type="binding site" evidence="8">
    <location>
        <position position="170"/>
    </location>
    <ligand>
        <name>ATP</name>
        <dbReference type="ChEBI" id="CHEBI:30616"/>
    </ligand>
</feature>
<dbReference type="SMART" id="SM00382">
    <property type="entry name" value="AAA"/>
    <property type="match status" value="1"/>
</dbReference>
<dbReference type="SMART" id="SM00760">
    <property type="entry name" value="Bac_DnaA_C"/>
    <property type="match status" value="1"/>
</dbReference>
<dbReference type="SUPFAM" id="SSF52540">
    <property type="entry name" value="P-loop containing nucleoside triphosphate hydrolases"/>
    <property type="match status" value="1"/>
</dbReference>
<dbReference type="CDD" id="cd06571">
    <property type="entry name" value="Bac_DnaA_C"/>
    <property type="match status" value="1"/>
</dbReference>
<dbReference type="EMBL" id="PEZW01000001">
    <property type="protein sequence ID" value="PIS08097.1"/>
    <property type="molecule type" value="Genomic_DNA"/>
</dbReference>
<dbReference type="InterPro" id="IPR020591">
    <property type="entry name" value="Chromosome_initiator_DnaA-like"/>
</dbReference>
<dbReference type="GO" id="GO:0008289">
    <property type="term" value="F:lipid binding"/>
    <property type="evidence" value="ECO:0007669"/>
    <property type="project" value="UniProtKB-KW"/>
</dbReference>
<dbReference type="SUPFAM" id="SSF48295">
    <property type="entry name" value="TrpR-like"/>
    <property type="match status" value="1"/>
</dbReference>
<evidence type="ECO:0000256" key="8">
    <source>
        <dbReference type="HAMAP-Rule" id="MF_00377"/>
    </source>
</evidence>
<evidence type="ECO:0000256" key="1">
    <source>
        <dbReference type="ARBA" id="ARBA00006583"/>
    </source>
</evidence>
<dbReference type="NCBIfam" id="TIGR00362">
    <property type="entry name" value="DnaA"/>
    <property type="match status" value="1"/>
</dbReference>
<dbReference type="InterPro" id="IPR018312">
    <property type="entry name" value="Chromosome_initiator_DnaA_CS"/>
</dbReference>
<dbReference type="InterPro" id="IPR024633">
    <property type="entry name" value="DnaA_N_dom"/>
</dbReference>
<comment type="function">
    <text evidence="8 10">Plays an essential role in the initiation and regulation of chromosomal replication. ATP-DnaA binds to the origin of replication (oriC) to initiate formation of the DNA replication initiation complex once per cell cycle. Binds the DnaA box (a 9 base pair repeat at the origin) and separates the double-stranded (ds)DNA. Forms a right-handed helical filament on oriC DNA; dsDNA binds to the exterior of the filament while single-stranded (ss)DNA is stabiized in the filament's interior. The ATP-DnaA-oriC complex binds and stabilizes one strand of the AT-rich DNA unwinding element (DUE), permitting loading of DNA polymerase. After initiation quickly degrades to an ADP-DnaA complex that is not apt for DNA replication. Binds acidic phospholipids.</text>
</comment>
<dbReference type="InterPro" id="IPR013159">
    <property type="entry name" value="DnaA_C"/>
</dbReference>
<dbReference type="GO" id="GO:0003688">
    <property type="term" value="F:DNA replication origin binding"/>
    <property type="evidence" value="ECO:0007669"/>
    <property type="project" value="UniProtKB-UniRule"/>
</dbReference>
<organism evidence="14 15">
    <name type="scientific">Candidatus Berkelbacteria bacterium CG10_big_fil_rev_8_21_14_0_10_43_13</name>
    <dbReference type="NCBI Taxonomy" id="1974514"/>
    <lineage>
        <taxon>Bacteria</taxon>
        <taxon>Candidatus Berkelbacteria</taxon>
    </lineage>
</organism>
<evidence type="ECO:0000256" key="3">
    <source>
        <dbReference type="ARBA" id="ARBA00022705"/>
    </source>
</evidence>
<comment type="subcellular location">
    <subcellularLocation>
        <location evidence="8">Cytoplasm</location>
    </subcellularLocation>
</comment>
<comment type="domain">
    <text evidence="8">Domain I is involved in oligomerization and binding regulators, domain II is flexibile and of varying length in different bacteria, domain III forms the AAA+ region, while domain IV binds dsDNA.</text>
</comment>
<feature type="binding site" evidence="8">
    <location>
        <position position="168"/>
    </location>
    <ligand>
        <name>ATP</name>
        <dbReference type="ChEBI" id="CHEBI:30616"/>
    </ligand>
</feature>
<keyword evidence="2 8" id="KW-0963">Cytoplasm</keyword>
<dbReference type="HAMAP" id="MF_00377">
    <property type="entry name" value="DnaA_bact"/>
    <property type="match status" value="1"/>
</dbReference>
<keyword evidence="3 8" id="KW-0235">DNA replication</keyword>
<evidence type="ECO:0000256" key="4">
    <source>
        <dbReference type="ARBA" id="ARBA00022741"/>
    </source>
</evidence>